<dbReference type="SMART" id="SM00382">
    <property type="entry name" value="AAA"/>
    <property type="match status" value="1"/>
</dbReference>
<comment type="caution">
    <text evidence="3">The sequence shown here is derived from an EMBL/GenBank/DDBJ whole genome shotgun (WGS) entry which is preliminary data.</text>
</comment>
<dbReference type="AlphaFoldDB" id="A0A1E8BVI3"/>
<evidence type="ECO:0000313" key="4">
    <source>
        <dbReference type="Proteomes" id="UP000175835"/>
    </source>
</evidence>
<sequence length="437" mass="50249">MIIHDLKLENFHGFEERYITFSDKFTVLVGDNGTGKTAVLDGLAVALGAFLSGLDGVHSRHIRRDEIHRKIYNQGSLTDIQMQFPVRISCTSTVEGHKLDWSRAVNGKKGTTTSKEARSIIEYASYLQRAVMHGVEVKLPVISYYGTSRLWVQRKEQNNIRRNNDRLEGYEDCLDPASNEKHFFRWMEKMTYIELQRGETPPVLKAVRKAISECMRTWKTIGYDVDSQEVHAIKNDNTAISFHLLSDGVRNMLGLVADLAHRMAQLNPALGDAVIRETPGVVLIDELDLHLHPSWQRRIVEDLKRTFPEVQFITTTHSPFIIQSLEEGELRRLHEEDDDEVVRDEEFVNKSIEDISESVMEIENVQRSEKYKKMYEAAQKYYSLLQEGKQASDAEVEKLKNELDEIESLYSDDVAYYAFLQMERRAAGLARDTNEAD</sequence>
<dbReference type="SUPFAM" id="SSF52540">
    <property type="entry name" value="P-loop containing nucleoside triphosphate hydrolases"/>
    <property type="match status" value="1"/>
</dbReference>
<keyword evidence="1" id="KW-0175">Coiled coil</keyword>
<dbReference type="RefSeq" id="WP_002203005.1">
    <property type="nucleotide sequence ID" value="NZ_CP035964.1"/>
</dbReference>
<evidence type="ECO:0000256" key="1">
    <source>
        <dbReference type="SAM" id="Coils"/>
    </source>
</evidence>
<feature type="coiled-coil region" evidence="1">
    <location>
        <begin position="382"/>
        <end position="409"/>
    </location>
</feature>
<dbReference type="GO" id="GO:0005524">
    <property type="term" value="F:ATP binding"/>
    <property type="evidence" value="ECO:0007669"/>
    <property type="project" value="InterPro"/>
</dbReference>
<dbReference type="GO" id="GO:0006302">
    <property type="term" value="P:double-strand break repair"/>
    <property type="evidence" value="ECO:0007669"/>
    <property type="project" value="InterPro"/>
</dbReference>
<reference evidence="3 4" key="1">
    <citation type="submission" date="2016-05" db="EMBL/GenBank/DDBJ databases">
        <title>Bacillus thuringiensis and Bacillus weihenstephanensis as novel biocontrol agents of wilt causing Verticillium species.</title>
        <authorList>
            <person name="Hollensteiner J."/>
            <person name="Wemheuer F."/>
            <person name="Harting R."/>
            <person name="Kolarzyk A."/>
            <person name="Diaz-Valerio S."/>
            <person name="Poehlein A."/>
            <person name="Brzuszkiewicz E."/>
            <person name="Nesemann K."/>
            <person name="Braus-Stromeyer S."/>
            <person name="Braus G."/>
            <person name="Daniel R."/>
            <person name="Liesegang H."/>
        </authorList>
    </citation>
    <scope>NUCLEOTIDE SEQUENCE [LARGE SCALE GENOMIC DNA]</scope>
    <source>
        <strain evidence="3 4">GOE11</strain>
    </source>
</reference>
<evidence type="ECO:0000313" key="3">
    <source>
        <dbReference type="EMBL" id="OFE02292.1"/>
    </source>
</evidence>
<gene>
    <name evidence="3" type="ORF">BWGOE11_02160</name>
</gene>
<dbReference type="Pfam" id="PF13304">
    <property type="entry name" value="AAA_21"/>
    <property type="match status" value="1"/>
</dbReference>
<protein>
    <recommendedName>
        <fullName evidence="2">AAA+ ATPase domain-containing protein</fullName>
    </recommendedName>
</protein>
<dbReference type="PANTHER" id="PTHR43581:SF2">
    <property type="entry name" value="EXCINUCLEASE ATPASE SUBUNIT"/>
    <property type="match status" value="1"/>
</dbReference>
<name>A0A1E8BVI3_BACMY</name>
<dbReference type="InterPro" id="IPR038729">
    <property type="entry name" value="Rad50/SbcC_AAA"/>
</dbReference>
<feature type="domain" description="AAA+ ATPase" evidence="2">
    <location>
        <begin position="22"/>
        <end position="340"/>
    </location>
</feature>
<accession>A0A1E8BVI3</accession>
<organism evidence="3 4">
    <name type="scientific">Bacillus mycoides</name>
    <dbReference type="NCBI Taxonomy" id="1405"/>
    <lineage>
        <taxon>Bacteria</taxon>
        <taxon>Bacillati</taxon>
        <taxon>Bacillota</taxon>
        <taxon>Bacilli</taxon>
        <taxon>Bacillales</taxon>
        <taxon>Bacillaceae</taxon>
        <taxon>Bacillus</taxon>
        <taxon>Bacillus cereus group</taxon>
    </lineage>
</organism>
<dbReference type="Pfam" id="PF13476">
    <property type="entry name" value="AAA_23"/>
    <property type="match status" value="1"/>
</dbReference>
<dbReference type="PANTHER" id="PTHR43581">
    <property type="entry name" value="ATP/GTP PHOSPHATASE"/>
    <property type="match status" value="1"/>
</dbReference>
<dbReference type="InterPro" id="IPR003593">
    <property type="entry name" value="AAA+_ATPase"/>
</dbReference>
<dbReference type="InterPro" id="IPR051396">
    <property type="entry name" value="Bact_Antivir_Def_Nuclease"/>
</dbReference>
<dbReference type="EMBL" id="LXLX01000004">
    <property type="protein sequence ID" value="OFE02292.1"/>
    <property type="molecule type" value="Genomic_DNA"/>
</dbReference>
<dbReference type="PATRIC" id="fig|86662.23.peg.947"/>
<evidence type="ECO:0000259" key="2">
    <source>
        <dbReference type="SMART" id="SM00382"/>
    </source>
</evidence>
<dbReference type="Proteomes" id="UP000175835">
    <property type="component" value="Unassembled WGS sequence"/>
</dbReference>
<dbReference type="InterPro" id="IPR003959">
    <property type="entry name" value="ATPase_AAA_core"/>
</dbReference>
<dbReference type="InterPro" id="IPR027417">
    <property type="entry name" value="P-loop_NTPase"/>
</dbReference>
<proteinExistence type="predicted"/>
<dbReference type="Gene3D" id="3.40.50.300">
    <property type="entry name" value="P-loop containing nucleotide triphosphate hydrolases"/>
    <property type="match status" value="1"/>
</dbReference>
<dbReference type="GO" id="GO:0016887">
    <property type="term" value="F:ATP hydrolysis activity"/>
    <property type="evidence" value="ECO:0007669"/>
    <property type="project" value="InterPro"/>
</dbReference>